<sequence length="344" mass="36891">MSTYQLFCMGNPLLDMQVNNAEDLLKKYDLKANDAILADEKHVPLYEEIVKSHKVTYVAGGAAQNAARGAAYVLPPGSVVYTGCVGDDDLAEQLKDANKREGLDQVYLVKKGEKTGACAVIITGHDRSLVTTLRVAEKFDKSHLSSPEVAPLVEAAKVYYLEGYFLTHGAESALELAKKSSEASKVFSINLSAPFIPQFFGVQLQQLLPFTDIVFGNEAEAEAWASATGQPDKTDLKAIARAIAIQPKANPARPRIVVITHGPKSTTVVSSASPDEPKEFAVHPLKEEEIVDTNGAGDAFAGGFIGAFVLGKSIDECVEAGHKLGAMCVKNVGPTYTWPKVQVL</sequence>
<evidence type="ECO:0000313" key="13">
    <source>
        <dbReference type="EMBL" id="KAK7686532.1"/>
    </source>
</evidence>
<dbReference type="EC" id="2.7.1.20" evidence="4 11"/>
<comment type="similarity">
    <text evidence="3 11">Belongs to the carbohydrate kinase PfkB family.</text>
</comment>
<keyword evidence="8 11" id="KW-0418">Kinase</keyword>
<name>A0AAW0G9H2_9APHY</name>
<dbReference type="GO" id="GO:0006166">
    <property type="term" value="P:purine ribonucleoside salvage"/>
    <property type="evidence" value="ECO:0007669"/>
    <property type="project" value="UniProtKB-KW"/>
</dbReference>
<dbReference type="PRINTS" id="PR00989">
    <property type="entry name" value="ADENOKINASE"/>
</dbReference>
<dbReference type="EMBL" id="JASBNA010000016">
    <property type="protein sequence ID" value="KAK7686532.1"/>
    <property type="molecule type" value="Genomic_DNA"/>
</dbReference>
<accession>A0AAW0G9H2</accession>
<organism evidence="13 14">
    <name type="scientific">Cerrena zonata</name>
    <dbReference type="NCBI Taxonomy" id="2478898"/>
    <lineage>
        <taxon>Eukaryota</taxon>
        <taxon>Fungi</taxon>
        <taxon>Dikarya</taxon>
        <taxon>Basidiomycota</taxon>
        <taxon>Agaricomycotina</taxon>
        <taxon>Agaricomycetes</taxon>
        <taxon>Polyporales</taxon>
        <taxon>Cerrenaceae</taxon>
        <taxon>Cerrena</taxon>
    </lineage>
</organism>
<feature type="domain" description="Carbohydrate kinase PfkB" evidence="12">
    <location>
        <begin position="26"/>
        <end position="340"/>
    </location>
</feature>
<keyword evidence="14" id="KW-1185">Reference proteome</keyword>
<evidence type="ECO:0000256" key="1">
    <source>
        <dbReference type="ARBA" id="ARBA00001946"/>
    </source>
</evidence>
<evidence type="ECO:0000256" key="6">
    <source>
        <dbReference type="ARBA" id="ARBA00022726"/>
    </source>
</evidence>
<dbReference type="AlphaFoldDB" id="A0AAW0G9H2"/>
<dbReference type="Gene3D" id="3.40.1190.20">
    <property type="match status" value="1"/>
</dbReference>
<keyword evidence="6 11" id="KW-0660">Purine salvage</keyword>
<dbReference type="InterPro" id="IPR011611">
    <property type="entry name" value="PfkB_dom"/>
</dbReference>
<evidence type="ECO:0000256" key="8">
    <source>
        <dbReference type="ARBA" id="ARBA00022777"/>
    </source>
</evidence>
<comment type="function">
    <text evidence="11">ATP dependent phosphorylation of adenosine and other related nucleoside analogs to monophosphate derivatives.</text>
</comment>
<dbReference type="GO" id="GO:0004001">
    <property type="term" value="F:adenosine kinase activity"/>
    <property type="evidence" value="ECO:0007669"/>
    <property type="project" value="UniProtKB-UniRule"/>
</dbReference>
<dbReference type="InterPro" id="IPR001805">
    <property type="entry name" value="Adenokinase"/>
</dbReference>
<evidence type="ECO:0000256" key="2">
    <source>
        <dbReference type="ARBA" id="ARBA00004801"/>
    </source>
</evidence>
<keyword evidence="7 11" id="KW-0547">Nucleotide-binding</keyword>
<dbReference type="PANTHER" id="PTHR45769:SF3">
    <property type="entry name" value="ADENOSINE KINASE"/>
    <property type="match status" value="1"/>
</dbReference>
<dbReference type="GO" id="GO:0005634">
    <property type="term" value="C:nucleus"/>
    <property type="evidence" value="ECO:0007669"/>
    <property type="project" value="TreeGrafter"/>
</dbReference>
<gene>
    <name evidence="13" type="ORF">QCA50_010131</name>
</gene>
<keyword evidence="9 11" id="KW-0067">ATP-binding</keyword>
<evidence type="ECO:0000256" key="5">
    <source>
        <dbReference type="ARBA" id="ARBA00022679"/>
    </source>
</evidence>
<proteinExistence type="inferred from homology"/>
<keyword evidence="11" id="KW-0460">Magnesium</keyword>
<dbReference type="InterPro" id="IPR002173">
    <property type="entry name" value="Carboh/pur_kinase_PfkB_CS"/>
</dbReference>
<evidence type="ECO:0000256" key="4">
    <source>
        <dbReference type="ARBA" id="ARBA00012119"/>
    </source>
</evidence>
<protein>
    <recommendedName>
        <fullName evidence="4 11">Adenosine kinase</fullName>
        <shortName evidence="11">AK</shortName>
        <ecNumber evidence="4 11">2.7.1.20</ecNumber>
    </recommendedName>
    <alternativeName>
        <fullName evidence="11">Adenosine 5'-phosphotransferase</fullName>
    </alternativeName>
</protein>
<comment type="catalytic activity">
    <reaction evidence="11">
        <text>adenosine + ATP = AMP + ADP + H(+)</text>
        <dbReference type="Rhea" id="RHEA:20824"/>
        <dbReference type="ChEBI" id="CHEBI:15378"/>
        <dbReference type="ChEBI" id="CHEBI:16335"/>
        <dbReference type="ChEBI" id="CHEBI:30616"/>
        <dbReference type="ChEBI" id="CHEBI:456215"/>
        <dbReference type="ChEBI" id="CHEBI:456216"/>
        <dbReference type="EC" id="2.7.1.20"/>
    </reaction>
</comment>
<keyword evidence="5 11" id="KW-0808">Transferase</keyword>
<dbReference type="Gene3D" id="3.30.1110.10">
    <property type="match status" value="1"/>
</dbReference>
<comment type="pathway">
    <text evidence="2 11">Purine metabolism; AMP biosynthesis via salvage pathway; AMP from adenosine: step 1/1.</text>
</comment>
<evidence type="ECO:0000259" key="12">
    <source>
        <dbReference type="Pfam" id="PF00294"/>
    </source>
</evidence>
<dbReference type="GO" id="GO:0005524">
    <property type="term" value="F:ATP binding"/>
    <property type="evidence" value="ECO:0007669"/>
    <property type="project" value="UniProtKB-UniRule"/>
</dbReference>
<feature type="active site" description="Proton acceptor" evidence="10">
    <location>
        <position position="298"/>
    </location>
</feature>
<dbReference type="CDD" id="cd01168">
    <property type="entry name" value="adenosine_kinase"/>
    <property type="match status" value="1"/>
</dbReference>
<evidence type="ECO:0000313" key="14">
    <source>
        <dbReference type="Proteomes" id="UP001385951"/>
    </source>
</evidence>
<dbReference type="PANTHER" id="PTHR45769">
    <property type="entry name" value="ADENOSINE KINASE"/>
    <property type="match status" value="1"/>
</dbReference>
<evidence type="ECO:0000256" key="11">
    <source>
        <dbReference type="RuleBase" id="RU368116"/>
    </source>
</evidence>
<comment type="cofactor">
    <cofactor evidence="1 11">
        <name>Mg(2+)</name>
        <dbReference type="ChEBI" id="CHEBI:18420"/>
    </cofactor>
</comment>
<dbReference type="PROSITE" id="PS00584">
    <property type="entry name" value="PFKB_KINASES_2"/>
    <property type="match status" value="1"/>
</dbReference>
<dbReference type="Pfam" id="PF00294">
    <property type="entry name" value="PfkB"/>
    <property type="match status" value="1"/>
</dbReference>
<dbReference type="GO" id="GO:0044209">
    <property type="term" value="P:AMP salvage"/>
    <property type="evidence" value="ECO:0007669"/>
    <property type="project" value="UniProtKB-UniRule"/>
</dbReference>
<dbReference type="Proteomes" id="UP001385951">
    <property type="component" value="Unassembled WGS sequence"/>
</dbReference>
<evidence type="ECO:0000256" key="3">
    <source>
        <dbReference type="ARBA" id="ARBA00010688"/>
    </source>
</evidence>
<evidence type="ECO:0000256" key="7">
    <source>
        <dbReference type="ARBA" id="ARBA00022741"/>
    </source>
</evidence>
<dbReference type="GO" id="GO:0006144">
    <property type="term" value="P:purine nucleobase metabolic process"/>
    <property type="evidence" value="ECO:0007669"/>
    <property type="project" value="TreeGrafter"/>
</dbReference>
<comment type="caution">
    <text evidence="13">The sequence shown here is derived from an EMBL/GenBank/DDBJ whole genome shotgun (WGS) entry which is preliminary data.</text>
</comment>
<evidence type="ECO:0000256" key="10">
    <source>
        <dbReference type="PIRSR" id="PIRSR601805-1"/>
    </source>
</evidence>
<dbReference type="GO" id="GO:0005829">
    <property type="term" value="C:cytosol"/>
    <property type="evidence" value="ECO:0007669"/>
    <property type="project" value="TreeGrafter"/>
</dbReference>
<evidence type="ECO:0000256" key="9">
    <source>
        <dbReference type="ARBA" id="ARBA00022840"/>
    </source>
</evidence>
<dbReference type="InterPro" id="IPR029056">
    <property type="entry name" value="Ribokinase-like"/>
</dbReference>
<reference evidence="13 14" key="1">
    <citation type="submission" date="2022-09" db="EMBL/GenBank/DDBJ databases">
        <authorList>
            <person name="Palmer J.M."/>
        </authorList>
    </citation>
    <scope>NUCLEOTIDE SEQUENCE [LARGE SCALE GENOMIC DNA]</scope>
    <source>
        <strain evidence="13 14">DSM 7382</strain>
    </source>
</reference>
<dbReference type="SUPFAM" id="SSF53613">
    <property type="entry name" value="Ribokinase-like"/>
    <property type="match status" value="1"/>
</dbReference>